<dbReference type="EMBL" id="CP014586">
    <property type="protein sequence ID" value="ANZ76453.1"/>
    <property type="molecule type" value="Genomic_DNA"/>
</dbReference>
<keyword evidence="2" id="KW-1185">Reference proteome</keyword>
<gene>
    <name evidence="1" type="ORF">ATY40_BA7504087</name>
</gene>
<dbReference type="AlphaFoldDB" id="A0A1B2JEN0"/>
<dbReference type="OrthoDB" id="10005898at2759"/>
<dbReference type="Proteomes" id="UP000094565">
    <property type="component" value="Chromosome 3"/>
</dbReference>
<name>A0A1B2JEN0_PICPA</name>
<protein>
    <submittedName>
        <fullName evidence="1">BA75_04087T0</fullName>
    </submittedName>
</protein>
<reference evidence="1 2" key="1">
    <citation type="submission" date="2016-02" db="EMBL/GenBank/DDBJ databases">
        <title>Comparative genomic and transcriptomic foundation for Pichia pastoris.</title>
        <authorList>
            <person name="Love K.R."/>
            <person name="Shah K.A."/>
            <person name="Whittaker C.A."/>
            <person name="Wu J."/>
            <person name="Bartlett M.C."/>
            <person name="Ma D."/>
            <person name="Leeson R.L."/>
            <person name="Priest M."/>
            <person name="Young S.K."/>
            <person name="Love J.C."/>
        </authorList>
    </citation>
    <scope>NUCLEOTIDE SEQUENCE [LARGE SCALE GENOMIC DNA]</scope>
    <source>
        <strain evidence="1 2">ATCC 28485</strain>
    </source>
</reference>
<sequence length="256" mass="28993">MVSVRFLLKLISSQDTYQSIQSQIVSNPAKFDDTLATFQYGSLLVAGILKKVQHSKDSSAYLDKVYQSLRAIFYYFQDYRIVSRCWSLIPLLASLLRQLNSKPSTSYSKLMPLAQTVALVIFQALENYAAVLSHNFLSLPNFDLNDPKDQQYNTKVYRLSYRFWALYVLLELADISRTILRPNTATTLRSSLNLAKLNPIAIRLYNNLGFLPLTFHWSTSGFLPETLIGLFGFVGSGALAYPHWVGLSKHLTSTVN</sequence>
<evidence type="ECO:0000313" key="1">
    <source>
        <dbReference type="EMBL" id="ANZ76453.1"/>
    </source>
</evidence>
<organism evidence="1 2">
    <name type="scientific">Komagataella pastoris</name>
    <name type="common">Yeast</name>
    <name type="synonym">Pichia pastoris</name>
    <dbReference type="NCBI Taxonomy" id="4922"/>
    <lineage>
        <taxon>Eukaryota</taxon>
        <taxon>Fungi</taxon>
        <taxon>Dikarya</taxon>
        <taxon>Ascomycota</taxon>
        <taxon>Saccharomycotina</taxon>
        <taxon>Pichiomycetes</taxon>
        <taxon>Pichiales</taxon>
        <taxon>Pichiaceae</taxon>
        <taxon>Komagataella</taxon>
    </lineage>
</organism>
<evidence type="ECO:0000313" key="2">
    <source>
        <dbReference type="Proteomes" id="UP000094565"/>
    </source>
</evidence>
<accession>A0A1B2JEN0</accession>
<proteinExistence type="predicted"/>